<proteinExistence type="inferred from homology"/>
<evidence type="ECO:0000256" key="7">
    <source>
        <dbReference type="SAM" id="MobiDB-lite"/>
    </source>
</evidence>
<feature type="domain" description="tRNA(Ile)-lysidine/2-thiocytidine synthase N-terminal" evidence="8">
    <location>
        <begin position="25"/>
        <end position="212"/>
    </location>
</feature>
<dbReference type="HAMAP" id="MF_01161">
    <property type="entry name" value="tRNA_Ile_lys_synt"/>
    <property type="match status" value="1"/>
</dbReference>
<keyword evidence="5" id="KW-0067">ATP-binding</keyword>
<evidence type="ECO:0000256" key="3">
    <source>
        <dbReference type="ARBA" id="ARBA00022694"/>
    </source>
</evidence>
<dbReference type="GO" id="GO:0005524">
    <property type="term" value="F:ATP binding"/>
    <property type="evidence" value="ECO:0007669"/>
    <property type="project" value="UniProtKB-KW"/>
</dbReference>
<feature type="region of interest" description="Disordered" evidence="7">
    <location>
        <begin position="345"/>
        <end position="369"/>
    </location>
</feature>
<dbReference type="Gene3D" id="3.40.50.620">
    <property type="entry name" value="HUPs"/>
    <property type="match status" value="1"/>
</dbReference>
<dbReference type="EMBL" id="SIDB01000002">
    <property type="protein sequence ID" value="KAI3436825.1"/>
    <property type="molecule type" value="Genomic_DNA"/>
</dbReference>
<dbReference type="PANTHER" id="PTHR43033:SF5">
    <property type="entry name" value="TRNA(ILE)-LYSIDINE SYNTHETASE"/>
    <property type="match status" value="1"/>
</dbReference>
<evidence type="ECO:0000256" key="6">
    <source>
        <dbReference type="ARBA" id="ARBA00048539"/>
    </source>
</evidence>
<dbReference type="GO" id="GO:0008033">
    <property type="term" value="P:tRNA processing"/>
    <property type="evidence" value="ECO:0007669"/>
    <property type="project" value="UniProtKB-KW"/>
</dbReference>
<dbReference type="EC" id="6.3.4.19" evidence="1"/>
<evidence type="ECO:0000313" key="9">
    <source>
        <dbReference type="EMBL" id="KAI3436825.1"/>
    </source>
</evidence>
<dbReference type="InterPro" id="IPR012094">
    <property type="entry name" value="tRNA_Ile_lys_synt"/>
</dbReference>
<dbReference type="InterPro" id="IPR011063">
    <property type="entry name" value="TilS/TtcA_N"/>
</dbReference>
<dbReference type="NCBIfam" id="TIGR02432">
    <property type="entry name" value="lysidine_TilS_N"/>
    <property type="match status" value="1"/>
</dbReference>
<accession>A0A9D4TX51</accession>
<evidence type="ECO:0000256" key="1">
    <source>
        <dbReference type="ARBA" id="ARBA00013267"/>
    </source>
</evidence>
<dbReference type="GO" id="GO:0032267">
    <property type="term" value="F:tRNA(Ile)-lysidine synthase activity"/>
    <property type="evidence" value="ECO:0007669"/>
    <property type="project" value="UniProtKB-EC"/>
</dbReference>
<dbReference type="Proteomes" id="UP001055712">
    <property type="component" value="Unassembled WGS sequence"/>
</dbReference>
<sequence length="543" mass="58997">MGGVPTLSRYVSAFRNCGLRPSDRLAVALSGGPDSMALASMTLRWQGVVKSEQAPLALIVDHKMRPESTEEAQAVAEQAAQLGMRTSVLTIDWSPDALAQGDRMVAAREARYAALLRACGEQGCGHLLLGHHAGDQAETFLLRLLHASGVAGLACMPAVAQKRTECGVVQVVRPLLSFHKAELEQYCRASGLRFVLDPTNSHLAYHRNRIRHALHEYPRSPALSGGDTVGEAGPSFTHGRGDSQAAVQWGAPMASLPTTLSEEVQEGDSKASRSSSSASRSSSSASRSSSNSDSSHGSGHSQSIVSDLLMLQRRCQAYAAQEQKDTQRLLQRAVLRSSCSQLQQQSMQDEDSAQHPQALQQAQRERPVTRFKRERGLDHLARQRVWAQSRPWFIDWHVRLDQVAHVLQPLPFALLAAGHFGRERAPHQNQVALSALSRILQAVSGSKYPPPLAHALQLRQMLRPGHMGGTFTGGGCLVRRLPRCKGRFVLCIPVDQLRTAEQLLRQLPPINAFEEARQRAKAAAQAEAAAGFQGGEADAQGQL</sequence>
<feature type="compositionally biased region" description="Low complexity" evidence="7">
    <location>
        <begin position="272"/>
        <end position="301"/>
    </location>
</feature>
<feature type="region of interest" description="Disordered" evidence="7">
    <location>
        <begin position="216"/>
        <end position="243"/>
    </location>
</feature>
<gene>
    <name evidence="9" type="ORF">D9Q98_006235</name>
</gene>
<evidence type="ECO:0000256" key="2">
    <source>
        <dbReference type="ARBA" id="ARBA00022598"/>
    </source>
</evidence>
<dbReference type="InterPro" id="IPR012795">
    <property type="entry name" value="tRNA_Ile_lys_synt_N"/>
</dbReference>
<dbReference type="SUPFAM" id="SSF52402">
    <property type="entry name" value="Adenine nucleotide alpha hydrolases-like"/>
    <property type="match status" value="1"/>
</dbReference>
<organism evidence="9 10">
    <name type="scientific">Chlorella vulgaris</name>
    <name type="common">Green alga</name>
    <dbReference type="NCBI Taxonomy" id="3077"/>
    <lineage>
        <taxon>Eukaryota</taxon>
        <taxon>Viridiplantae</taxon>
        <taxon>Chlorophyta</taxon>
        <taxon>core chlorophytes</taxon>
        <taxon>Trebouxiophyceae</taxon>
        <taxon>Chlorellales</taxon>
        <taxon>Chlorellaceae</taxon>
        <taxon>Chlorella clade</taxon>
        <taxon>Chlorella</taxon>
    </lineage>
</organism>
<keyword evidence="3" id="KW-0819">tRNA processing</keyword>
<keyword evidence="2" id="KW-0436">Ligase</keyword>
<evidence type="ECO:0000259" key="8">
    <source>
        <dbReference type="Pfam" id="PF01171"/>
    </source>
</evidence>
<keyword evidence="10" id="KW-1185">Reference proteome</keyword>
<reference evidence="9" key="2">
    <citation type="submission" date="2020-11" db="EMBL/GenBank/DDBJ databases">
        <authorList>
            <person name="Cecchin M."/>
            <person name="Marcolungo L."/>
            <person name="Rossato M."/>
            <person name="Girolomoni L."/>
            <person name="Cosentino E."/>
            <person name="Cuine S."/>
            <person name="Li-Beisson Y."/>
            <person name="Delledonne M."/>
            <person name="Ballottari M."/>
        </authorList>
    </citation>
    <scope>NUCLEOTIDE SEQUENCE</scope>
    <source>
        <strain evidence="9">211/11P</strain>
        <tissue evidence="9">Whole cell</tissue>
    </source>
</reference>
<dbReference type="OrthoDB" id="511782at2759"/>
<dbReference type="AlphaFoldDB" id="A0A9D4TX51"/>
<dbReference type="Pfam" id="PF01171">
    <property type="entry name" value="ATP_bind_3"/>
    <property type="match status" value="1"/>
</dbReference>
<evidence type="ECO:0000256" key="5">
    <source>
        <dbReference type="ARBA" id="ARBA00022840"/>
    </source>
</evidence>
<name>A0A9D4TX51_CHLVU</name>
<dbReference type="InterPro" id="IPR014729">
    <property type="entry name" value="Rossmann-like_a/b/a_fold"/>
</dbReference>
<evidence type="ECO:0000313" key="10">
    <source>
        <dbReference type="Proteomes" id="UP001055712"/>
    </source>
</evidence>
<comment type="caution">
    <text evidence="9">The sequence shown here is derived from an EMBL/GenBank/DDBJ whole genome shotgun (WGS) entry which is preliminary data.</text>
</comment>
<comment type="catalytic activity">
    <reaction evidence="6">
        <text>cytidine(34) in tRNA(Ile2) + L-lysine + ATP = lysidine(34) in tRNA(Ile2) + AMP + diphosphate + H(+)</text>
        <dbReference type="Rhea" id="RHEA:43744"/>
        <dbReference type="Rhea" id="RHEA-COMP:10625"/>
        <dbReference type="Rhea" id="RHEA-COMP:10670"/>
        <dbReference type="ChEBI" id="CHEBI:15378"/>
        <dbReference type="ChEBI" id="CHEBI:30616"/>
        <dbReference type="ChEBI" id="CHEBI:32551"/>
        <dbReference type="ChEBI" id="CHEBI:33019"/>
        <dbReference type="ChEBI" id="CHEBI:82748"/>
        <dbReference type="ChEBI" id="CHEBI:83665"/>
        <dbReference type="ChEBI" id="CHEBI:456215"/>
        <dbReference type="EC" id="6.3.4.19"/>
    </reaction>
</comment>
<dbReference type="PANTHER" id="PTHR43033">
    <property type="entry name" value="TRNA(ILE)-LYSIDINE SYNTHASE-RELATED"/>
    <property type="match status" value="1"/>
</dbReference>
<protein>
    <recommendedName>
        <fullName evidence="1">tRNA(Ile)-lysidine synthetase</fullName>
        <ecNumber evidence="1">6.3.4.19</ecNumber>
    </recommendedName>
</protein>
<evidence type="ECO:0000256" key="4">
    <source>
        <dbReference type="ARBA" id="ARBA00022741"/>
    </source>
</evidence>
<keyword evidence="4" id="KW-0547">Nucleotide-binding</keyword>
<feature type="region of interest" description="Disordered" evidence="7">
    <location>
        <begin position="259"/>
        <end position="301"/>
    </location>
</feature>
<dbReference type="CDD" id="cd01992">
    <property type="entry name" value="TilS_N"/>
    <property type="match status" value="1"/>
</dbReference>
<reference evidence="9" key="1">
    <citation type="journal article" date="2019" name="Plant J.">
        <title>Chlorella vulgaris genome assembly and annotation reveals the molecular basis for metabolic acclimation to high light conditions.</title>
        <authorList>
            <person name="Cecchin M."/>
            <person name="Marcolungo L."/>
            <person name="Rossato M."/>
            <person name="Girolomoni L."/>
            <person name="Cosentino E."/>
            <person name="Cuine S."/>
            <person name="Li-Beisson Y."/>
            <person name="Delledonne M."/>
            <person name="Ballottari M."/>
        </authorList>
    </citation>
    <scope>NUCLEOTIDE SEQUENCE</scope>
    <source>
        <strain evidence="9">211/11P</strain>
    </source>
</reference>